<feature type="region of interest" description="Disordered" evidence="1">
    <location>
        <begin position="30"/>
        <end position="100"/>
    </location>
</feature>
<dbReference type="EMBL" id="JBANQN010000004">
    <property type="protein sequence ID" value="KAK6791532.1"/>
    <property type="molecule type" value="Genomic_DNA"/>
</dbReference>
<organism evidence="2 3">
    <name type="scientific">Solanum bulbocastanum</name>
    <name type="common">Wild potato</name>
    <dbReference type="NCBI Taxonomy" id="147425"/>
    <lineage>
        <taxon>Eukaryota</taxon>
        <taxon>Viridiplantae</taxon>
        <taxon>Streptophyta</taxon>
        <taxon>Embryophyta</taxon>
        <taxon>Tracheophyta</taxon>
        <taxon>Spermatophyta</taxon>
        <taxon>Magnoliopsida</taxon>
        <taxon>eudicotyledons</taxon>
        <taxon>Gunneridae</taxon>
        <taxon>Pentapetalae</taxon>
        <taxon>asterids</taxon>
        <taxon>lamiids</taxon>
        <taxon>Solanales</taxon>
        <taxon>Solanaceae</taxon>
        <taxon>Solanoideae</taxon>
        <taxon>Solaneae</taxon>
        <taxon>Solanum</taxon>
    </lineage>
</organism>
<evidence type="ECO:0000313" key="2">
    <source>
        <dbReference type="EMBL" id="KAK6791532.1"/>
    </source>
</evidence>
<feature type="compositionally biased region" description="Low complexity" evidence="1">
    <location>
        <begin position="57"/>
        <end position="66"/>
    </location>
</feature>
<dbReference type="Proteomes" id="UP001371456">
    <property type="component" value="Unassembled WGS sequence"/>
</dbReference>
<protein>
    <submittedName>
        <fullName evidence="2">Uncharacterized protein</fullName>
    </submittedName>
</protein>
<evidence type="ECO:0000313" key="3">
    <source>
        <dbReference type="Proteomes" id="UP001371456"/>
    </source>
</evidence>
<dbReference type="AlphaFoldDB" id="A0AAN8YGI7"/>
<feature type="compositionally biased region" description="Basic and acidic residues" evidence="1">
    <location>
        <begin position="71"/>
        <end position="87"/>
    </location>
</feature>
<comment type="caution">
    <text evidence="2">The sequence shown here is derived from an EMBL/GenBank/DDBJ whole genome shotgun (WGS) entry which is preliminary data.</text>
</comment>
<gene>
    <name evidence="2" type="ORF">RDI58_010613</name>
</gene>
<keyword evidence="3" id="KW-1185">Reference proteome</keyword>
<name>A0AAN8YGI7_SOLBU</name>
<reference evidence="2 3" key="1">
    <citation type="submission" date="2024-02" db="EMBL/GenBank/DDBJ databases">
        <title>de novo genome assembly of Solanum bulbocastanum strain 11H21.</title>
        <authorList>
            <person name="Hosaka A.J."/>
        </authorList>
    </citation>
    <scope>NUCLEOTIDE SEQUENCE [LARGE SCALE GENOMIC DNA]</scope>
    <source>
        <tissue evidence="2">Young leaves</tissue>
    </source>
</reference>
<sequence>MPRQFVRYKGVIGNVSSIASDPCDYDMGDYDCSDGGHRFEDDGDYGGNDDIHDQELNGNKSYYSGGEYEENYDHSSYSEDEEDKKPFDGSYDDDGASERSYSHFESKMVPMMVTEHITLPTPRMKVRGSIILSYKRILRSMMIRSITPS</sequence>
<accession>A0AAN8YGI7</accession>
<proteinExistence type="predicted"/>
<evidence type="ECO:0000256" key="1">
    <source>
        <dbReference type="SAM" id="MobiDB-lite"/>
    </source>
</evidence>